<dbReference type="AlphaFoldDB" id="H0Y9W1"/>
<keyword evidence="5" id="KW-1185">Reference proteome</keyword>
<comment type="similarity">
    <text evidence="2">Belongs to the CENP-C/MIF2 family.</text>
</comment>
<dbReference type="EMBL" id="AC109356">
    <property type="status" value="NOT_ANNOTATED_CDS"/>
    <property type="molecule type" value="Genomic_DNA"/>
</dbReference>
<dbReference type="UCSC" id="uc062wzh.1">
    <property type="organism name" value="human"/>
</dbReference>
<reference evidence="4 5" key="3">
    <citation type="journal article" date="2005" name="Nature">
        <title>Generation and annotation of the DNA sequences of human chromosomes 2 and 4.</title>
        <authorList>
            <person name="Hillier L.W."/>
            <person name="Graves T.A."/>
            <person name="Fulton R.S."/>
            <person name="Fulton L.A."/>
            <person name="Pepin K.H."/>
            <person name="Minx P."/>
            <person name="Wagner-McPherson C."/>
            <person name="Layman D."/>
            <person name="Wylie K."/>
            <person name="Sekhon M."/>
            <person name="Becker M.C."/>
            <person name="Fewell G.A."/>
            <person name="Delehaunty K.D."/>
            <person name="Miner T.L."/>
            <person name="Nash W.E."/>
            <person name="Kremitzki C."/>
            <person name="Oddy L."/>
            <person name="Du H."/>
            <person name="Sun H."/>
            <person name="Bradshaw-Cordum H."/>
            <person name="Ali J."/>
            <person name="Carter J."/>
            <person name="Cordes M."/>
            <person name="Harris A."/>
            <person name="Isak A."/>
            <person name="van Brunt A."/>
            <person name="Nguyen C."/>
            <person name="Du F."/>
            <person name="Courtney L."/>
            <person name="Kalicki J."/>
            <person name="Ozersky P."/>
            <person name="Abbott S."/>
            <person name="Armstrong J."/>
            <person name="Belter E.A."/>
            <person name="Caruso L."/>
            <person name="Cedroni M."/>
            <person name="Cotton M."/>
            <person name="Davidson T."/>
            <person name="Desai A."/>
            <person name="Elliott G."/>
            <person name="Erb T."/>
            <person name="Fronick C."/>
            <person name="Gaige T."/>
            <person name="Haakenson W."/>
            <person name="Haglund K."/>
            <person name="Holmes A."/>
            <person name="Harkins R."/>
            <person name="Kim K."/>
            <person name="Kruchowski S.S."/>
            <person name="Strong C.M."/>
            <person name="Grewal N."/>
            <person name="Goyea E."/>
            <person name="Hou S."/>
            <person name="Levy A."/>
            <person name="Martinka S."/>
            <person name="Mead K."/>
            <person name="McLellan M.D."/>
            <person name="Meyer R."/>
            <person name="Randall-Maher J."/>
            <person name="Tomlinson C."/>
            <person name="Dauphin-Kohlberg S."/>
            <person name="Kozlowicz-Reilly A."/>
            <person name="Shah N."/>
            <person name="Swearengen-Shahid S."/>
            <person name="Snider J."/>
            <person name="Strong J.T."/>
            <person name="Thompson J."/>
            <person name="Yoakum M."/>
            <person name="Leonard S."/>
            <person name="Pearman C."/>
            <person name="Trani L."/>
            <person name="Radionenko M."/>
            <person name="Waligorski J.E."/>
            <person name="Wang C."/>
            <person name="Rock S.M."/>
            <person name="Tin-Wollam A.M."/>
            <person name="Maupin R."/>
            <person name="Latreille P."/>
            <person name="Wendl M.C."/>
            <person name="Yang S.P."/>
            <person name="Pohl C."/>
            <person name="Wallis J.W."/>
            <person name="Spieth J."/>
            <person name="Bieri T.A."/>
            <person name="Berkowicz N."/>
            <person name="Nelson J.O."/>
            <person name="Osborne J."/>
            <person name="Ding L."/>
            <person name="Meyer R."/>
            <person name="Sabo A."/>
            <person name="Shotland Y."/>
            <person name="Sinha P."/>
            <person name="Wohldmann P.E."/>
            <person name="Cook L.L."/>
            <person name="Hickenbotham M.T."/>
            <person name="Eldred J."/>
            <person name="Williams D."/>
            <person name="Jones T.A."/>
            <person name="She X."/>
            <person name="Ciccarelli F.D."/>
            <person name="Izaurralde E."/>
            <person name="Taylor J."/>
            <person name="Schmutz J."/>
            <person name="Myers R.M."/>
            <person name="Cox D.R."/>
            <person name="Huang X."/>
            <person name="McPherson J.D."/>
            <person name="Mardis E.R."/>
            <person name="Clifton S.W."/>
            <person name="Warren W.C."/>
            <person name="Chinwalla A.T."/>
            <person name="Eddy S.R."/>
            <person name="Marra M.A."/>
            <person name="Ovcharenko I."/>
            <person name="Furey T.S."/>
            <person name="Miller W."/>
            <person name="Eichler E.E."/>
            <person name="Bork P."/>
            <person name="Suyama M."/>
            <person name="Torrents D."/>
            <person name="Waterston R.H."/>
            <person name="Wilson R.K."/>
        </authorList>
    </citation>
    <scope>NUCLEOTIDE SEQUENCE [LARGE SCALE GENOMIC DNA]</scope>
</reference>
<accession>H0Y9W1</accession>
<evidence type="ECO:0000313" key="5">
    <source>
        <dbReference type="Proteomes" id="UP000005640"/>
    </source>
</evidence>
<evidence type="ECO:0007829" key="9">
    <source>
        <dbReference type="PubMed" id="19690332"/>
    </source>
</evidence>
<dbReference type="PANTHER" id="PTHR16684:SF12">
    <property type="entry name" value="CENTROMERE PROTEIN C"/>
    <property type="match status" value="1"/>
</dbReference>
<dbReference type="HGNC" id="HGNC:1854">
    <property type="gene designation" value="CENPC"/>
</dbReference>
<reference evidence="4 5" key="1">
    <citation type="journal article" date="2001" name="Nature">
        <title>Initial sequencing and analysis of the human genome.</title>
        <authorList>
            <consortium name="International Human Genome Sequencing Consortium"/>
            <person name="Lander E.S."/>
            <person name="Linton L.M."/>
            <person name="Birren B."/>
            <person name="Nusbaum C."/>
            <person name="Zody M.C."/>
            <person name="Baldwin J."/>
            <person name="Devon K."/>
            <person name="Dewar K."/>
            <person name="Doyle M."/>
            <person name="FitzHugh W."/>
            <person name="Funke R."/>
            <person name="Gage D."/>
            <person name="Harris K."/>
            <person name="Heaford A."/>
            <person name="Howland J."/>
            <person name="Kann L."/>
            <person name="Lehoczky J."/>
            <person name="LeVine R."/>
            <person name="McEwan P."/>
            <person name="McKernan K."/>
            <person name="Meldrim J."/>
            <person name="Mesirov J.P."/>
            <person name="Miranda C."/>
            <person name="Morris W."/>
            <person name="Naylor J."/>
            <person name="Raymond C."/>
            <person name="Rosetti M."/>
            <person name="Santos R."/>
            <person name="Sheridan A."/>
            <person name="Sougnez C."/>
            <person name="Stange-Thomann N."/>
            <person name="Stojanovic N."/>
            <person name="Subramanian A."/>
            <person name="Wyman D."/>
            <person name="Rogers J."/>
            <person name="Sulston J."/>
            <person name="Ainscough R."/>
            <person name="Beck S."/>
            <person name="Bentley D."/>
            <person name="Burton J."/>
            <person name="Clee C."/>
            <person name="Carter N."/>
            <person name="Coulson A."/>
            <person name="Deadman R."/>
            <person name="Deloukas P."/>
            <person name="Dunham A."/>
            <person name="Dunham I."/>
            <person name="Durbin R."/>
            <person name="French L."/>
            <person name="Grafham D."/>
            <person name="Gregory S."/>
            <person name="Hubbard T."/>
            <person name="Humphray S."/>
            <person name="Hunt A."/>
            <person name="Jones M."/>
            <person name="Lloyd C."/>
            <person name="McMurray A."/>
            <person name="Matthews L."/>
            <person name="Mercer S."/>
            <person name="Milne S."/>
            <person name="Mullikin J.C."/>
            <person name="Mungall A."/>
            <person name="Plumb R."/>
            <person name="Ross M."/>
            <person name="Shownkeen R."/>
            <person name="Sims S."/>
            <person name="Waterston R.H."/>
            <person name="Wilson R.K."/>
            <person name="Hillier L.W."/>
            <person name="McPherson J.D."/>
            <person name="Marra M.A."/>
            <person name="Mardis E.R."/>
            <person name="Fulton L.A."/>
            <person name="Chinwalla A.T."/>
            <person name="Pepin K.H."/>
            <person name="Gish W.R."/>
            <person name="Chissoe S.L."/>
            <person name="Wendl M.C."/>
            <person name="Delehaunty K.D."/>
            <person name="Miner T.L."/>
            <person name="Delehaunty A."/>
            <person name="Kramer J.B."/>
            <person name="Cook L.L."/>
            <person name="Fulton R.S."/>
            <person name="Johnson D.L."/>
            <person name="Minx P.J."/>
            <person name="Clifton S.W."/>
            <person name="Hawkins T."/>
            <person name="Branscomb E."/>
            <person name="Predki P."/>
            <person name="Richardson P."/>
            <person name="Wenning S."/>
            <person name="Slezak T."/>
            <person name="Doggett N."/>
            <person name="Cheng J.F."/>
            <person name="Olsen A."/>
            <person name="Lucas S."/>
            <person name="Elkin C."/>
            <person name="Uberbacher E."/>
            <person name="Frazier M."/>
            <person name="Gibbs R.A."/>
            <person name="Muzny D.M."/>
            <person name="Scherer S.E."/>
            <person name="Bouck J.B."/>
            <person name="Sodergren E.J."/>
            <person name="Worley K.C."/>
            <person name="Rives C.M."/>
            <person name="Gorrell J.H."/>
            <person name="Metzker M.L."/>
            <person name="Naylor S.L."/>
            <person name="Kucherlapati R.S."/>
            <person name="Nelson D.L."/>
            <person name="Weinstock G.M."/>
            <person name="Sakaki Y."/>
            <person name="Fujiyama A."/>
            <person name="Hattori M."/>
            <person name="Yada T."/>
            <person name="Toyoda A."/>
            <person name="Itoh T."/>
            <person name="Kawagoe C."/>
            <person name="Watanabe H."/>
            <person name="Totoki Y."/>
            <person name="Taylor T."/>
            <person name="Weissenbach J."/>
            <person name="Heilig R."/>
            <person name="Saurin W."/>
            <person name="Artiguenave F."/>
            <person name="Brottier P."/>
            <person name="Bruls T."/>
            <person name="Pelletier E."/>
            <person name="Robert C."/>
            <person name="Wincker P."/>
            <person name="Smith D.R."/>
            <person name="Doucette-Stamm L."/>
            <person name="Rubenfield M."/>
            <person name="Weinstock K."/>
            <person name="Lee H.M."/>
            <person name="Dubois J."/>
            <person name="Rosenthal A."/>
            <person name="Platzer M."/>
            <person name="Nyakatura G."/>
            <person name="Taudien S."/>
            <person name="Rump A."/>
            <person name="Yang H."/>
            <person name="Yu J."/>
            <person name="Wang J."/>
            <person name="Huang G."/>
            <person name="Gu J."/>
            <person name="Hood L."/>
            <person name="Rowen L."/>
            <person name="Madan A."/>
            <person name="Qin S."/>
            <person name="Davis R.W."/>
            <person name="Federspiel N.A."/>
            <person name="Abola A.P."/>
            <person name="Proctor M.J."/>
            <person name="Myers R.M."/>
            <person name="Schmutz J."/>
            <person name="Dickson M."/>
            <person name="Grimwood J."/>
            <person name="Cox D.R."/>
            <person name="Olson M.V."/>
            <person name="Kaul R."/>
            <person name="Raymond C."/>
            <person name="Shimizu N."/>
            <person name="Kawasaki K."/>
            <person name="Minoshima S."/>
            <person name="Evans G.A."/>
            <person name="Athanasiou M."/>
            <person name="Schultz R."/>
            <person name="Roe B.A."/>
            <person name="Chen F."/>
            <person name="Pan H."/>
            <person name="Ramser J."/>
            <person name="Lehrach H."/>
            <person name="Reinhardt R."/>
            <person name="McCombie W.R."/>
            <person name="de la Bastide M."/>
            <person name="Dedhia N."/>
            <person name="Blocker H."/>
            <person name="Hornischer K."/>
            <person name="Nordsiek G."/>
            <person name="Agarwala R."/>
            <person name="Aravind L."/>
            <person name="Bailey J.A."/>
            <person name="Bateman A."/>
            <person name="Batzoglou S."/>
            <person name="Birney E."/>
            <person name="Bork P."/>
            <person name="Brown D.G."/>
            <person name="Burge C.B."/>
            <person name="Cerutti L."/>
            <person name="Chen H.C."/>
            <person name="Church D."/>
            <person name="Clamp M."/>
            <person name="Copley R.R."/>
            <person name="Doerks T."/>
            <person name="Eddy S.R."/>
            <person name="Eichler E.E."/>
            <person name="Furey T.S."/>
            <person name="Galagan J."/>
            <person name="Gilbert J.G."/>
            <person name="Harmon C."/>
            <person name="Hayashizaki Y."/>
            <person name="Haussler D."/>
            <person name="Hermjakob H."/>
            <person name="Hokamp K."/>
            <person name="Jang W."/>
            <person name="Johnson L.S."/>
            <person name="Jones T.A."/>
            <person name="Kasif S."/>
            <person name="Kaspryzk A."/>
            <person name="Kennedy S."/>
            <person name="Kent W.J."/>
            <person name="Kitts P."/>
            <person name="Koonin E.V."/>
            <person name="Korf I."/>
            <person name="Kulp D."/>
            <person name="Lancet D."/>
            <person name="Lowe T.M."/>
            <person name="McLysaght A."/>
            <person name="Mikkelsen T."/>
            <person name="Moran J.V."/>
            <person name="Mulder N."/>
            <person name="Pollara V.J."/>
            <person name="Ponting C.P."/>
            <person name="Schuler G."/>
            <person name="Schultz J."/>
            <person name="Slater G."/>
            <person name="Smit A.F."/>
            <person name="Stupka E."/>
            <person name="Szustakowski J."/>
            <person name="Thierry-Mieg D."/>
            <person name="Thierry-Mieg J."/>
            <person name="Wagner L."/>
            <person name="Wallis J."/>
            <person name="Wheeler R."/>
            <person name="Williams A."/>
            <person name="Wolf Y.I."/>
            <person name="Wolfe K.H."/>
            <person name="Yang S.P."/>
            <person name="Yeh R.F."/>
            <person name="Collins F."/>
            <person name="Guyer M.S."/>
            <person name="Peterson J."/>
            <person name="Felsenfeld A."/>
            <person name="Wetterstrand K.A."/>
            <person name="Patrinos A."/>
            <person name="Morgan M.J."/>
            <person name="de Jong P."/>
            <person name="Catanese J.J."/>
            <person name="Osoegawa K."/>
            <person name="Shizuya H."/>
            <person name="Choi S."/>
            <person name="Chen Y.J."/>
        </authorList>
    </citation>
    <scope>NUCLEOTIDE SEQUENCE [LARGE SCALE GENOMIC DNA]</scope>
</reference>
<dbReference type="InterPro" id="IPR028386">
    <property type="entry name" value="CENP-C/Mif2/cnp3"/>
</dbReference>
<evidence type="ECO:0007829" key="12">
    <source>
        <dbReference type="PubMed" id="28112733"/>
    </source>
</evidence>
<reference evidence="10" key="6">
    <citation type="journal article" date="2010" name="Sci. Signal.">
        <title>Quantitative phosphoproteomics reveals widespread full phosphorylation site occupancy during mitosis.</title>
        <authorList>
            <person name="Olsen J.V."/>
            <person name="Vermeulen M."/>
            <person name="Santamaria A."/>
            <person name="Kumar C."/>
            <person name="Miller M.L."/>
            <person name="Jensen L.J."/>
            <person name="Gnad F."/>
            <person name="Cox J."/>
            <person name="Jensen T.S."/>
            <person name="Nigg E.A."/>
            <person name="Brunak S."/>
            <person name="Mann M."/>
        </authorList>
    </citation>
    <scope>IDENTIFICATION BY MASS SPECTROMETRY [LARGE SCALE ANALYSIS]</scope>
</reference>
<reference evidence="8" key="4">
    <citation type="journal article" date="2008" name="Proc. Natl. Acad. Sci. U.S.A.">
        <title>A quantitative atlas of mitotic phosphorylation.</title>
        <authorList>
            <person name="Dephoure N."/>
            <person name="Zhou C."/>
            <person name="Villen J."/>
            <person name="Beausoleil S.A."/>
            <person name="Bakalarski C.E."/>
            <person name="Elledge S.J."/>
            <person name="Gygi S.P."/>
        </authorList>
    </citation>
    <scope>IDENTIFICATION BY MASS SPECTROMETRY [LARGE SCALE ANALYSIS]</scope>
</reference>
<name>H0Y9W1_HUMAN</name>
<reference evidence="11" key="7">
    <citation type="journal article" date="2013" name="J. Proteome Res.">
        <title>Toward a comprehensive characterization of a human cancer cell phosphoproteome.</title>
        <authorList>
            <person name="Zhou H."/>
            <person name="Di Palma S."/>
            <person name="Preisinger C."/>
            <person name="Peng M."/>
            <person name="Polat A.N."/>
            <person name="Heck A.J."/>
            <person name="Mohammed S."/>
        </authorList>
    </citation>
    <scope>IDENTIFICATION BY MASS SPECTROMETRY [LARGE SCALE ANALYSIS]</scope>
</reference>
<comment type="subcellular location">
    <subcellularLocation>
        <location evidence="1">Nucleus</location>
    </subcellularLocation>
</comment>
<dbReference type="ExpressionAtlas" id="H0Y9W1">
    <property type="expression patterns" value="baseline and differential"/>
</dbReference>
<reference evidence="12" key="8">
    <citation type="journal article" date="2017" name="Nat. Struct. Mol. Biol.">
        <title>Site-specific mapping of the human SUMO proteome reveals co-modification with phosphorylation.</title>
        <authorList>
            <person name="Hendriks I.A."/>
            <person name="Lyon D."/>
            <person name="Young C."/>
            <person name="Jensen L.J."/>
            <person name="Vertegaal A.C."/>
            <person name="Nielsen M.L."/>
        </authorList>
    </citation>
    <scope>IDENTIFICATION BY MASS SPECTROMETRY [LARGE SCALE ANALYSIS]</scope>
</reference>
<evidence type="ECO:0000313" key="4">
    <source>
        <dbReference type="Ensembl" id="ENSP00000425255.1"/>
    </source>
</evidence>
<dbReference type="OrthoDB" id="1939643at2759"/>
<dbReference type="GeneTree" id="ENSGT00390000016737"/>
<evidence type="ECO:0000256" key="2">
    <source>
        <dbReference type="ARBA" id="ARBA00010291"/>
    </source>
</evidence>
<dbReference type="Proteomes" id="UP000005640">
    <property type="component" value="Chromosome 4"/>
</dbReference>
<dbReference type="GO" id="GO:0019237">
    <property type="term" value="F:centromeric DNA binding"/>
    <property type="evidence" value="ECO:0007669"/>
    <property type="project" value="InterPro"/>
</dbReference>
<dbReference type="MassIVE" id="H0Y9W1"/>
<evidence type="ECO:0007829" key="6">
    <source>
        <dbReference type="PeptideAtlas" id="H0Y9W1"/>
    </source>
</evidence>
<sequence>QSKVIPKNRIHHKLVLPSNTPNVRRTKRTRLKPLEYWRGERIDYQGRPSGGFVISGVLSPDTISSKRKAKENIGKVNKKSNKKRICLDNDERSMNLFLKVTFRFYFK</sequence>
<protein>
    <submittedName>
        <fullName evidence="4">Centromere protein C</fullName>
    </submittedName>
</protein>
<dbReference type="VEuPathDB" id="HostDB:ENSG00000145241"/>
<proteinExistence type="evidence at protein level"/>
<keyword evidence="6 7" id="KW-1267">Proteomics identification</keyword>
<evidence type="ECO:0007829" key="7">
    <source>
        <dbReference type="ProteomicsDB" id="H0Y9W1"/>
    </source>
</evidence>
<dbReference type="GO" id="GO:0051382">
    <property type="term" value="P:kinetochore assembly"/>
    <property type="evidence" value="ECO:0007669"/>
    <property type="project" value="InterPro"/>
</dbReference>
<reference evidence="9" key="5">
    <citation type="journal article" date="2009" name="Sci. Signal.">
        <title>Quantitative phosphoproteomic analysis of T cell receptor signaling reveals system-wide modulation of protein-protein interactions.</title>
        <authorList>
            <person name="Mayya V."/>
            <person name="Lundgren D.H."/>
            <person name="Hwang S.I."/>
            <person name="Rezaul K."/>
            <person name="Wu L."/>
            <person name="Eng J.K."/>
            <person name="Rodionov V."/>
            <person name="Han D.K."/>
        </authorList>
    </citation>
    <scope>IDENTIFICATION BY MASS SPECTROMETRY [LARGE SCALE ANALYSIS]</scope>
</reference>
<evidence type="ECO:0000256" key="1">
    <source>
        <dbReference type="ARBA" id="ARBA00004123"/>
    </source>
</evidence>
<dbReference type="ChiTaRS" id="CENPC">
    <property type="organism name" value="human"/>
</dbReference>
<organism evidence="4 5">
    <name type="scientific">Homo sapiens</name>
    <name type="common">Human</name>
    <dbReference type="NCBI Taxonomy" id="9606"/>
    <lineage>
        <taxon>Eukaryota</taxon>
        <taxon>Metazoa</taxon>
        <taxon>Chordata</taxon>
        <taxon>Craniata</taxon>
        <taxon>Vertebrata</taxon>
        <taxon>Euteleostomi</taxon>
        <taxon>Mammalia</taxon>
        <taxon>Eutheria</taxon>
        <taxon>Euarchontoglires</taxon>
        <taxon>Primates</taxon>
        <taxon>Haplorrhini</taxon>
        <taxon>Catarrhini</taxon>
        <taxon>Hominidae</taxon>
        <taxon>Homo</taxon>
    </lineage>
</organism>
<dbReference type="Ensembl" id="ENST00000515140.1">
    <property type="protein sequence ID" value="ENSP00000425255.1"/>
    <property type="gene ID" value="ENSG00000145241.12"/>
</dbReference>
<reference evidence="4" key="10">
    <citation type="submission" date="2025-09" db="UniProtKB">
        <authorList>
            <consortium name="Ensembl"/>
        </authorList>
    </citation>
    <scope>IDENTIFICATION</scope>
</reference>
<dbReference type="GO" id="GO:0005634">
    <property type="term" value="C:nucleus"/>
    <property type="evidence" value="ECO:0007669"/>
    <property type="project" value="UniProtKB-SubCell"/>
</dbReference>
<dbReference type="HOGENOM" id="CLU_2215845_0_0_1"/>
<evidence type="ECO:0007829" key="11">
    <source>
        <dbReference type="PubMed" id="23186163"/>
    </source>
</evidence>
<feature type="non-terminal residue" evidence="4">
    <location>
        <position position="1"/>
    </location>
</feature>
<dbReference type="ProteomicsDB" id="36167"/>
<gene>
    <name evidence="4" type="primary">CENPC</name>
</gene>
<dbReference type="Bgee" id="ENSG00000145241">
    <property type="expression patterns" value="Expressed in calcaneal tendon and 106 other cell types or tissues"/>
</dbReference>
<dbReference type="Ensembl" id="ENST00000515140.1">
    <property type="protein sequence ID" value="ENSP00000425255.1"/>
    <property type="gene ID" value="ENSG00000145241.11"/>
</dbReference>
<evidence type="ECO:0007829" key="8">
    <source>
        <dbReference type="PubMed" id="18669648"/>
    </source>
</evidence>
<dbReference type="PANTHER" id="PTHR16684">
    <property type="entry name" value="CENTROMERE PROTEIN C"/>
    <property type="match status" value="1"/>
</dbReference>
<reference evidence="4 5" key="2">
    <citation type="journal article" date="2004" name="Nature">
        <title>Finishing the euchromatic sequence of the human genome.</title>
        <authorList>
            <consortium name="International Human Genome Sequencing Consortium"/>
        </authorList>
    </citation>
    <scope>NUCLEOTIDE SEQUENCE [LARGE SCALE GENOMIC DNA]</scope>
</reference>
<evidence type="ECO:0007829" key="10">
    <source>
        <dbReference type="PubMed" id="20068231"/>
    </source>
</evidence>
<dbReference type="OpenTargets" id="ENSG00000145241"/>
<dbReference type="EMBL" id="AC104806">
    <property type="status" value="NOT_ANNOTATED_CDS"/>
    <property type="molecule type" value="Genomic_DNA"/>
</dbReference>
<reference evidence="4" key="9">
    <citation type="submission" date="2025-08" db="UniProtKB">
        <authorList>
            <consortium name="Ensembl"/>
        </authorList>
    </citation>
    <scope>IDENTIFICATION</scope>
</reference>
<evidence type="ECO:0000256" key="3">
    <source>
        <dbReference type="ARBA" id="ARBA00023242"/>
    </source>
</evidence>
<keyword evidence="3" id="KW-0539">Nucleus</keyword>
<dbReference type="GO" id="GO:0000776">
    <property type="term" value="C:kinetochore"/>
    <property type="evidence" value="ECO:0007669"/>
    <property type="project" value="InterPro"/>
</dbReference>